<sequence>MKVAVRPLLALTIVAIEFAWAYPWVLLLSGTFYGASAAPLLRPAAAFALLVLPSLMVRTVAARPWWLRNARALVAAAGVLSGMTAVRFAYYPGRGPLDVRWIGMLLMAAHDALPAITPQVLAALLATVLWWRGVVLGERESGYFEVERAFRRGIGWSVVFVILLALYGDSRGFAPAASAPAYLLAFFSLSLTTLAVTRLLMLWEETHADPAQALAANRHWLLLLLGVVGVIFLSAASLATAVHVEVWPVLVRLLRPLAPVAETLFYVLFAVAMVVARALVFVFARLPFRGMGSPVPRAAPPSFRDLLKDLPPQVVSGARWGMVALVIAVLVILVAISVVRARRRARKTDDDERESVWSSEAVLSGLGEAWRRWLRQMRPTARGSELAGLGVIRTLYREMLRTGAAVGMPRARHQTPHEYYPVLAGRLPEAGKDIATLTEAYARARYSPRLPGPTEIAAAQGALERIKTSASP</sequence>
<feature type="domain" description="Protein-glutamine gamma-glutamyltransferase-like C-terminal" evidence="2">
    <location>
        <begin position="395"/>
        <end position="464"/>
    </location>
</feature>
<dbReference type="EMBL" id="VBAJ01000322">
    <property type="protein sequence ID" value="TMJ01512.1"/>
    <property type="molecule type" value="Genomic_DNA"/>
</dbReference>
<evidence type="ECO:0000313" key="3">
    <source>
        <dbReference type="EMBL" id="TMJ01512.1"/>
    </source>
</evidence>
<comment type="caution">
    <text evidence="3">The sequence shown here is derived from an EMBL/GenBank/DDBJ whole genome shotgun (WGS) entry which is preliminary data.</text>
</comment>
<feature type="transmembrane region" description="Helical" evidence="1">
    <location>
        <begin position="179"/>
        <end position="200"/>
    </location>
</feature>
<dbReference type="Pfam" id="PF13559">
    <property type="entry name" value="DUF4129"/>
    <property type="match status" value="1"/>
</dbReference>
<name>A0A537L0I7_9BACT</name>
<feature type="transmembrane region" description="Helical" evidence="1">
    <location>
        <begin position="112"/>
        <end position="137"/>
    </location>
</feature>
<keyword evidence="1" id="KW-0472">Membrane</keyword>
<organism evidence="3 4">
    <name type="scientific">Candidatus Segetimicrobium genomatis</name>
    <dbReference type="NCBI Taxonomy" id="2569760"/>
    <lineage>
        <taxon>Bacteria</taxon>
        <taxon>Bacillati</taxon>
        <taxon>Candidatus Sysuimicrobiota</taxon>
        <taxon>Candidatus Sysuimicrobiia</taxon>
        <taxon>Candidatus Sysuimicrobiales</taxon>
        <taxon>Candidatus Segetimicrobiaceae</taxon>
        <taxon>Candidatus Segetimicrobium</taxon>
    </lineage>
</organism>
<evidence type="ECO:0000256" key="1">
    <source>
        <dbReference type="SAM" id="Phobius"/>
    </source>
</evidence>
<feature type="transmembrane region" description="Helical" evidence="1">
    <location>
        <begin position="149"/>
        <end position="167"/>
    </location>
</feature>
<dbReference type="InterPro" id="IPR025403">
    <property type="entry name" value="TgpA-like_C"/>
</dbReference>
<accession>A0A537L0I7</accession>
<dbReference type="AlphaFoldDB" id="A0A537L0I7"/>
<feature type="transmembrane region" description="Helical" evidence="1">
    <location>
        <begin position="220"/>
        <end position="244"/>
    </location>
</feature>
<gene>
    <name evidence="3" type="ORF">E6G99_12680</name>
</gene>
<reference evidence="3 4" key="1">
    <citation type="journal article" date="2019" name="Nat. Microbiol.">
        <title>Mediterranean grassland soil C-N compound turnover is dependent on rainfall and depth, and is mediated by genomically divergent microorganisms.</title>
        <authorList>
            <person name="Diamond S."/>
            <person name="Andeer P.F."/>
            <person name="Li Z."/>
            <person name="Crits-Christoph A."/>
            <person name="Burstein D."/>
            <person name="Anantharaman K."/>
            <person name="Lane K.R."/>
            <person name="Thomas B.C."/>
            <person name="Pan C."/>
            <person name="Northen T.R."/>
            <person name="Banfield J.F."/>
        </authorList>
    </citation>
    <scope>NUCLEOTIDE SEQUENCE [LARGE SCALE GENOMIC DNA]</scope>
    <source>
        <strain evidence="3">NP_2</strain>
    </source>
</reference>
<feature type="transmembrane region" description="Helical" evidence="1">
    <location>
        <begin position="72"/>
        <end position="92"/>
    </location>
</feature>
<proteinExistence type="predicted"/>
<feature type="transmembrane region" description="Helical" evidence="1">
    <location>
        <begin position="264"/>
        <end position="284"/>
    </location>
</feature>
<keyword evidence="1" id="KW-1133">Transmembrane helix</keyword>
<keyword evidence="1" id="KW-0812">Transmembrane</keyword>
<feature type="transmembrane region" description="Helical" evidence="1">
    <location>
        <begin position="31"/>
        <end position="52"/>
    </location>
</feature>
<dbReference type="Proteomes" id="UP000318661">
    <property type="component" value="Unassembled WGS sequence"/>
</dbReference>
<feature type="transmembrane region" description="Helical" evidence="1">
    <location>
        <begin position="320"/>
        <end position="339"/>
    </location>
</feature>
<evidence type="ECO:0000259" key="2">
    <source>
        <dbReference type="Pfam" id="PF13559"/>
    </source>
</evidence>
<evidence type="ECO:0000313" key="4">
    <source>
        <dbReference type="Proteomes" id="UP000318661"/>
    </source>
</evidence>
<protein>
    <submittedName>
        <fullName evidence="3">DUF4129 domain-containing protein</fullName>
    </submittedName>
</protein>